<feature type="region of interest" description="Disordered" evidence="1">
    <location>
        <begin position="111"/>
        <end position="130"/>
    </location>
</feature>
<name>A0A5C1DDM8_9NEIS</name>
<evidence type="ECO:0000313" key="3">
    <source>
        <dbReference type="EMBL" id="QEL54810.1"/>
    </source>
</evidence>
<dbReference type="Proteomes" id="UP000322079">
    <property type="component" value="Chromosome"/>
</dbReference>
<feature type="domain" description="DUF5610" evidence="2">
    <location>
        <begin position="62"/>
        <end position="207"/>
    </location>
</feature>
<sequence>MSISSLNNTPNNTPANQTAQPGVAAQAQGAYNDQTARNQLNATLVQSLSVESLSVSISSGKQSQSLLFKASITNINQILSADFANANGQGGGQVSASLQYSSVQLSLSVQQQNSAQGSASEDDNSPEATSKRILDGSLGLFGLYQQQHKDQSTADQAQGFLKLIRQGFDQGFQEATDILKSLNVFNGDVADGVQKTHDLVLKGFDDFLKQYQGSDAATSPSTTSQSSAS</sequence>
<dbReference type="AlphaFoldDB" id="A0A5C1DDM8"/>
<feature type="compositionally biased region" description="Low complexity" evidence="1">
    <location>
        <begin position="7"/>
        <end position="28"/>
    </location>
</feature>
<dbReference type="RefSeq" id="WP_149295187.1">
    <property type="nucleotide sequence ID" value="NZ_CP043473.1"/>
</dbReference>
<keyword evidence="4" id="KW-1185">Reference proteome</keyword>
<organism evidence="3 4">
    <name type="scientific">Chromobacterium paludis</name>
    <dbReference type="NCBI Taxonomy" id="2605945"/>
    <lineage>
        <taxon>Bacteria</taxon>
        <taxon>Pseudomonadati</taxon>
        <taxon>Pseudomonadota</taxon>
        <taxon>Betaproteobacteria</taxon>
        <taxon>Neisseriales</taxon>
        <taxon>Chromobacteriaceae</taxon>
        <taxon>Chromobacterium</taxon>
    </lineage>
</organism>
<feature type="region of interest" description="Disordered" evidence="1">
    <location>
        <begin position="1"/>
        <end position="28"/>
    </location>
</feature>
<dbReference type="EMBL" id="CP043473">
    <property type="protein sequence ID" value="QEL54810.1"/>
    <property type="molecule type" value="Genomic_DNA"/>
</dbReference>
<dbReference type="InterPro" id="IPR041651">
    <property type="entry name" value="DUF5610"/>
</dbReference>
<protein>
    <recommendedName>
        <fullName evidence="2">DUF5610 domain-containing protein</fullName>
    </recommendedName>
</protein>
<dbReference type="Gene3D" id="1.10.132.90">
    <property type="match status" value="1"/>
</dbReference>
<evidence type="ECO:0000256" key="1">
    <source>
        <dbReference type="SAM" id="MobiDB-lite"/>
    </source>
</evidence>
<dbReference type="Pfam" id="PF18433">
    <property type="entry name" value="DUF5610"/>
    <property type="match status" value="1"/>
</dbReference>
<proteinExistence type="predicted"/>
<dbReference type="KEGG" id="chrm:FYK34_04130"/>
<evidence type="ECO:0000259" key="2">
    <source>
        <dbReference type="Pfam" id="PF18433"/>
    </source>
</evidence>
<evidence type="ECO:0000313" key="4">
    <source>
        <dbReference type="Proteomes" id="UP000322079"/>
    </source>
</evidence>
<gene>
    <name evidence="3" type="ORF">FYK34_04130</name>
</gene>
<reference evidence="3 4" key="1">
    <citation type="submission" date="2019-08" db="EMBL/GenBank/DDBJ databases">
        <title>Chromobacterium paludis, a novel bacterium isolated from a Maryland marsh pond.</title>
        <authorList>
            <person name="Blackburn M.B."/>
            <person name="Gundersen-Rindal D.E."/>
        </authorList>
    </citation>
    <scope>NUCLEOTIDE SEQUENCE [LARGE SCALE GENOMIC DNA]</scope>
    <source>
        <strain evidence="4">IIBBL 257-1</strain>
    </source>
</reference>
<accession>A0A5C1DDM8</accession>